<organism evidence="2 3">
    <name type="scientific">Trichonephila clavipes</name>
    <name type="common">Golden silk orbweaver</name>
    <name type="synonym">Nephila clavipes</name>
    <dbReference type="NCBI Taxonomy" id="2585209"/>
    <lineage>
        <taxon>Eukaryota</taxon>
        <taxon>Metazoa</taxon>
        <taxon>Ecdysozoa</taxon>
        <taxon>Arthropoda</taxon>
        <taxon>Chelicerata</taxon>
        <taxon>Arachnida</taxon>
        <taxon>Araneae</taxon>
        <taxon>Araneomorphae</taxon>
        <taxon>Entelegynae</taxon>
        <taxon>Araneoidea</taxon>
        <taxon>Nephilidae</taxon>
        <taxon>Trichonephila</taxon>
    </lineage>
</organism>
<gene>
    <name evidence="2" type="primary">NCL1_05223</name>
    <name evidence="2" type="ORF">TNCV_2397111</name>
</gene>
<feature type="region of interest" description="Disordered" evidence="1">
    <location>
        <begin position="78"/>
        <end position="99"/>
    </location>
</feature>
<dbReference type="AlphaFoldDB" id="A0A8X6VM68"/>
<evidence type="ECO:0000313" key="2">
    <source>
        <dbReference type="EMBL" id="GFY18484.1"/>
    </source>
</evidence>
<dbReference type="Proteomes" id="UP000887159">
    <property type="component" value="Unassembled WGS sequence"/>
</dbReference>
<protein>
    <submittedName>
        <fullName evidence="2">Uncharacterized protein</fullName>
    </submittedName>
</protein>
<reference evidence="2" key="1">
    <citation type="submission" date="2020-08" db="EMBL/GenBank/DDBJ databases">
        <title>Multicomponent nature underlies the extraordinary mechanical properties of spider dragline silk.</title>
        <authorList>
            <person name="Kono N."/>
            <person name="Nakamura H."/>
            <person name="Mori M."/>
            <person name="Yoshida Y."/>
            <person name="Ohtoshi R."/>
            <person name="Malay A.D."/>
            <person name="Moran D.A.P."/>
            <person name="Tomita M."/>
            <person name="Numata K."/>
            <person name="Arakawa K."/>
        </authorList>
    </citation>
    <scope>NUCLEOTIDE SEQUENCE</scope>
</reference>
<comment type="caution">
    <text evidence="2">The sequence shown here is derived from an EMBL/GenBank/DDBJ whole genome shotgun (WGS) entry which is preliminary data.</text>
</comment>
<dbReference type="EMBL" id="BMAU01021349">
    <property type="protein sequence ID" value="GFY18484.1"/>
    <property type="molecule type" value="Genomic_DNA"/>
</dbReference>
<proteinExistence type="predicted"/>
<accession>A0A8X6VM68</accession>
<evidence type="ECO:0000256" key="1">
    <source>
        <dbReference type="SAM" id="MobiDB-lite"/>
    </source>
</evidence>
<name>A0A8X6VM68_TRICX</name>
<keyword evidence="3" id="KW-1185">Reference proteome</keyword>
<evidence type="ECO:0000313" key="3">
    <source>
        <dbReference type="Proteomes" id="UP000887159"/>
    </source>
</evidence>
<sequence length="357" mass="40142">MILDLNYSALCCFDVQRGAAVAEWYRYRTVACFVTGSNPVPLKTRRVGQRCTLNLSRAETFSRWCGVVVRRGGVPAQVSSTSLDHGSKLRGPSPKSPRVAEQCDVNIQSINQLMCNGNDPSFNSLTCSAVQVYPLGAWHLTGNYSNFSPTTFCTTYGTANREDSHLLQHPIEVPYLTQQDRQSTERPQIKTDSPLLYEMTSLLLTSASPQMPPHQSPCCDDTLLKKARLLASYNELSRLHINHLRQQKNSVINIKDILDSTILRTQIWDGGFHKTQFPQTPNFHPLVWSPYKGASSGIAIGRTHRVMWTATAGSDVVQSGRPIFDNFFQHLWPYIGSNTANVVFQIVKRLWLIRIDQ</sequence>